<dbReference type="GeneID" id="81473004"/>
<proteinExistence type="predicted"/>
<protein>
    <submittedName>
        <fullName evidence="2">Uncharacterized protein</fullName>
    </submittedName>
</protein>
<gene>
    <name evidence="2" type="ORF">IAE60_18585</name>
</gene>
<keyword evidence="1" id="KW-1133">Transmembrane helix</keyword>
<evidence type="ECO:0000313" key="2">
    <source>
        <dbReference type="EMBL" id="QNN77861.1"/>
    </source>
</evidence>
<sequence length="157" mass="16892">MESRERRRAEGVGRSRSDRADRWLYAIETVVLGLPTLGVAIPGLLALGFMVVAVVLTEFGLTALWAGLMFAGGAIGVTSWFVLSGLVLLEGRKGLQRANPAWWLGLLAGIATSGSVGWPMVIDVFAGLQEHVVFGLLASGLLLWIPSLHLILMRLRT</sequence>
<feature type="transmembrane region" description="Helical" evidence="1">
    <location>
        <begin position="101"/>
        <end position="120"/>
    </location>
</feature>
<feature type="transmembrane region" description="Helical" evidence="1">
    <location>
        <begin position="62"/>
        <end position="89"/>
    </location>
</feature>
<evidence type="ECO:0000313" key="3">
    <source>
        <dbReference type="Proteomes" id="UP000515838"/>
    </source>
</evidence>
<feature type="transmembrane region" description="Helical" evidence="1">
    <location>
        <begin position="132"/>
        <end position="152"/>
    </location>
</feature>
<keyword evidence="1" id="KW-0472">Membrane</keyword>
<name>A0A7G9TCN6_PSEMX</name>
<evidence type="ECO:0000256" key="1">
    <source>
        <dbReference type="SAM" id="Phobius"/>
    </source>
</evidence>
<dbReference type="RefSeq" id="WP_187573365.1">
    <property type="nucleotide sequence ID" value="NZ_CP060731.1"/>
</dbReference>
<accession>A0A7G9TCN6</accession>
<feature type="transmembrane region" description="Helical" evidence="1">
    <location>
        <begin position="23"/>
        <end position="56"/>
    </location>
</feature>
<dbReference type="AlphaFoldDB" id="A0A7G9TCN6"/>
<keyword evidence="1" id="KW-0812">Transmembrane</keyword>
<dbReference type="EMBL" id="CP060731">
    <property type="protein sequence ID" value="QNN77861.1"/>
    <property type="molecule type" value="Genomic_DNA"/>
</dbReference>
<organism evidence="2 3">
    <name type="scientific">Pseudoxanthomonas mexicana</name>
    <dbReference type="NCBI Taxonomy" id="128785"/>
    <lineage>
        <taxon>Bacteria</taxon>
        <taxon>Pseudomonadati</taxon>
        <taxon>Pseudomonadota</taxon>
        <taxon>Gammaproteobacteria</taxon>
        <taxon>Lysobacterales</taxon>
        <taxon>Lysobacteraceae</taxon>
        <taxon>Pseudoxanthomonas</taxon>
    </lineage>
</organism>
<dbReference type="Proteomes" id="UP000515838">
    <property type="component" value="Chromosome"/>
</dbReference>
<reference evidence="2 3" key="1">
    <citation type="submission" date="2020-08" db="EMBL/GenBank/DDBJ databases">
        <title>Streptomycin Non-resistant strain, P. mexicana.</title>
        <authorList>
            <person name="Ganesh-Kumar S."/>
            <person name="Zhe T."/>
            <person name="Yu Z."/>
            <person name="Min Y."/>
        </authorList>
    </citation>
    <scope>NUCLEOTIDE SEQUENCE [LARGE SCALE GENOMIC DNA]</scope>
    <source>
        <strain evidence="2 3">GTZY2</strain>
    </source>
</reference>